<dbReference type="Proteomes" id="UP000828048">
    <property type="component" value="Chromosome 9"/>
</dbReference>
<reference evidence="1 2" key="1">
    <citation type="journal article" date="2021" name="Hortic Res">
        <title>High-quality reference genome and annotation aids understanding of berry development for evergreen blueberry (Vaccinium darrowii).</title>
        <authorList>
            <person name="Yu J."/>
            <person name="Hulse-Kemp A.M."/>
            <person name="Babiker E."/>
            <person name="Staton M."/>
        </authorList>
    </citation>
    <scope>NUCLEOTIDE SEQUENCE [LARGE SCALE GENOMIC DNA]</scope>
    <source>
        <strain evidence="2">cv. NJ 8807/NJ 8810</strain>
        <tissue evidence="1">Young leaf</tissue>
    </source>
</reference>
<proteinExistence type="predicted"/>
<sequence>MDDDGGVTNLVATSFNDLPIEVSMDILSRLPAKTLVRFSSVRKSFYSLIRTPLFISKHLHFHSSNTSPHLILITPQNLSSGNPCSLLCDDNANTKHATFPVPPKTKTSTAEVVGSSNGLVCIADRYTLQHAVYLWNPTIWRYKTLPPSCFSEQLGNFGTYAVVGFGFWELACDYRVVRVVYFPDDCCNFMVKPGVEVYSLRENSWRKVEGVVVPRIAEGGSVAFANGALHWLAAKKMFTAFEVVLAFDLKDEVFRELNLPGELVKVFEERVMGLVSFRIKEFGGSVSLFVNPGPGDESCSVWWMKEYGNAKSWTKQFTVVLPQVKVNSLLGITKSGKIIMESYDRKLVSYDPKSKQVQNIVLGDGRYGAHGFPTGSTAAHLRVSSLLEIICQKTSMSHRKFEHPRHGSLGFLPRKRAARHRGKVKCFPKDDPTKPCRLTAFMGYKAGMTHIVREVEKPGSKLHKKETCEAVTIVECPPMVIVGVVGYIKTPRGLRSLNTVWAQHLSEEVKRRFYKNWCKSKKKAFAKYSKMHESDSGKKDIQAQLEKMKKYCSVIRVLAHTQIRKMKGLKQKKAHLMEIQINGGDVAKKVDYAYNFFEKQVPVDAVFQKDEMIDIIGVTKGKGYEGVVTRWGVTRLPRKTHRGLRKVACIGAWHPARVSFTVARAGQNGYHHRTEMNKKIYKLGKVGLESHSAITEFDRTEKDITPMGGFPHYGVVKDDYLMIKGCCVGPKKRVVTLRQSLVPQTTRVAMETINLKFVDTSSKFGHGRFQTSGEKGKFYGRLKAETTKTT</sequence>
<dbReference type="EMBL" id="CM037159">
    <property type="protein sequence ID" value="KAH7865022.1"/>
    <property type="molecule type" value="Genomic_DNA"/>
</dbReference>
<organism evidence="1 2">
    <name type="scientific">Vaccinium darrowii</name>
    <dbReference type="NCBI Taxonomy" id="229202"/>
    <lineage>
        <taxon>Eukaryota</taxon>
        <taxon>Viridiplantae</taxon>
        <taxon>Streptophyta</taxon>
        <taxon>Embryophyta</taxon>
        <taxon>Tracheophyta</taxon>
        <taxon>Spermatophyta</taxon>
        <taxon>Magnoliopsida</taxon>
        <taxon>eudicotyledons</taxon>
        <taxon>Gunneridae</taxon>
        <taxon>Pentapetalae</taxon>
        <taxon>asterids</taxon>
        <taxon>Ericales</taxon>
        <taxon>Ericaceae</taxon>
        <taxon>Vaccinioideae</taxon>
        <taxon>Vaccinieae</taxon>
        <taxon>Vaccinium</taxon>
    </lineage>
</organism>
<evidence type="ECO:0000313" key="2">
    <source>
        <dbReference type="Proteomes" id="UP000828048"/>
    </source>
</evidence>
<accession>A0ACB7ZG70</accession>
<evidence type="ECO:0000313" key="1">
    <source>
        <dbReference type="EMBL" id="KAH7865022.1"/>
    </source>
</evidence>
<protein>
    <submittedName>
        <fullName evidence="1">Uncharacterized protein</fullName>
    </submittedName>
</protein>
<gene>
    <name evidence="1" type="ORF">Vadar_001263</name>
</gene>
<name>A0ACB7ZG70_9ERIC</name>
<keyword evidence="2" id="KW-1185">Reference proteome</keyword>
<comment type="caution">
    <text evidence="1">The sequence shown here is derived from an EMBL/GenBank/DDBJ whole genome shotgun (WGS) entry which is preliminary data.</text>
</comment>